<dbReference type="SUPFAM" id="SSF53822">
    <property type="entry name" value="Periplasmic binding protein-like I"/>
    <property type="match status" value="1"/>
</dbReference>
<evidence type="ECO:0000256" key="2">
    <source>
        <dbReference type="ARBA" id="ARBA00007639"/>
    </source>
</evidence>
<feature type="signal peptide" evidence="4">
    <location>
        <begin position="1"/>
        <end position="19"/>
    </location>
</feature>
<evidence type="ECO:0000256" key="4">
    <source>
        <dbReference type="SAM" id="SignalP"/>
    </source>
</evidence>
<dbReference type="Pfam" id="PF13407">
    <property type="entry name" value="Peripla_BP_4"/>
    <property type="match status" value="1"/>
</dbReference>
<dbReference type="GO" id="GO:0030246">
    <property type="term" value="F:carbohydrate binding"/>
    <property type="evidence" value="ECO:0007669"/>
    <property type="project" value="TreeGrafter"/>
</dbReference>
<feature type="compositionally biased region" description="Polar residues" evidence="3">
    <location>
        <begin position="44"/>
        <end position="60"/>
    </location>
</feature>
<accession>A0A1M5UJV4</accession>
<keyword evidence="7" id="KW-1185">Reference proteome</keyword>
<feature type="domain" description="Periplasmic binding protein" evidence="5">
    <location>
        <begin position="109"/>
        <end position="329"/>
    </location>
</feature>
<dbReference type="AlphaFoldDB" id="A0A1M5UJV4"/>
<gene>
    <name evidence="6" type="ORF">SAMN02745823_00547</name>
</gene>
<dbReference type="PROSITE" id="PS51257">
    <property type="entry name" value="PROKAR_LIPOPROTEIN"/>
    <property type="match status" value="1"/>
</dbReference>
<reference evidence="6 7" key="1">
    <citation type="submission" date="2016-11" db="EMBL/GenBank/DDBJ databases">
        <authorList>
            <person name="Jaros S."/>
            <person name="Januszkiewicz K."/>
            <person name="Wedrychowicz H."/>
        </authorList>
    </citation>
    <scope>NUCLEOTIDE SEQUENCE [LARGE SCALE GENOMIC DNA]</scope>
    <source>
        <strain evidence="6 7">DSM 10068</strain>
    </source>
</reference>
<protein>
    <submittedName>
        <fullName evidence="6">ABC-type sugar transport system, substrate-binding protein, contains N-terminal xre family HTH domain</fullName>
    </submittedName>
</protein>
<evidence type="ECO:0000256" key="3">
    <source>
        <dbReference type="SAM" id="MobiDB-lite"/>
    </source>
</evidence>
<keyword evidence="6" id="KW-0813">Transport</keyword>
<evidence type="ECO:0000313" key="7">
    <source>
        <dbReference type="Proteomes" id="UP000183995"/>
    </source>
</evidence>
<organism evidence="6 7">
    <name type="scientific">Sporobacter termitidis DSM 10068</name>
    <dbReference type="NCBI Taxonomy" id="1123282"/>
    <lineage>
        <taxon>Bacteria</taxon>
        <taxon>Bacillati</taxon>
        <taxon>Bacillota</taxon>
        <taxon>Clostridia</taxon>
        <taxon>Eubacteriales</taxon>
        <taxon>Oscillospiraceae</taxon>
        <taxon>Sporobacter</taxon>
    </lineage>
</organism>
<dbReference type="PANTHER" id="PTHR30036:SF7">
    <property type="entry name" value="ABC TRANSPORTER PERIPLASMIC-BINDING PROTEIN YPHF"/>
    <property type="match status" value="1"/>
</dbReference>
<feature type="chain" id="PRO_5039496070" evidence="4">
    <location>
        <begin position="20"/>
        <end position="430"/>
    </location>
</feature>
<evidence type="ECO:0000313" key="6">
    <source>
        <dbReference type="EMBL" id="SHH62943.1"/>
    </source>
</evidence>
<dbReference type="GO" id="GO:0030288">
    <property type="term" value="C:outer membrane-bounded periplasmic space"/>
    <property type="evidence" value="ECO:0007669"/>
    <property type="project" value="TreeGrafter"/>
</dbReference>
<dbReference type="STRING" id="1123282.SAMN02745823_00547"/>
<feature type="region of interest" description="Disordered" evidence="3">
    <location>
        <begin position="26"/>
        <end position="65"/>
    </location>
</feature>
<dbReference type="Gene3D" id="3.40.50.2300">
    <property type="match status" value="2"/>
</dbReference>
<dbReference type="EMBL" id="FQXV01000001">
    <property type="protein sequence ID" value="SHH62943.1"/>
    <property type="molecule type" value="Genomic_DNA"/>
</dbReference>
<keyword evidence="4" id="KW-0732">Signal</keyword>
<comment type="subcellular location">
    <subcellularLocation>
        <location evidence="1">Cell envelope</location>
    </subcellularLocation>
</comment>
<proteinExistence type="inferred from homology"/>
<evidence type="ECO:0000259" key="5">
    <source>
        <dbReference type="Pfam" id="PF13407"/>
    </source>
</evidence>
<comment type="similarity">
    <text evidence="2">Belongs to the bacterial solute-binding protein 2 family.</text>
</comment>
<dbReference type="InterPro" id="IPR028082">
    <property type="entry name" value="Peripla_BP_I"/>
</dbReference>
<dbReference type="Proteomes" id="UP000183995">
    <property type="component" value="Unassembled WGS sequence"/>
</dbReference>
<evidence type="ECO:0000256" key="1">
    <source>
        <dbReference type="ARBA" id="ARBA00004196"/>
    </source>
</evidence>
<sequence length="430" mass="46601">MKKLLAIILAAFMALSLFACQGGTSGGDASPAGDSPSAAAPSGNTAAVNPETTQANTGKTGDQPMDKVGFFDPSFDYAGGKKFKVQYMVSVTSPLYDQFSSAFAFWAGKMNIDYSPLWAAGGDSDAFLNNLQTFIKQGVNGFLLDPDPAIFDRVAEIVTEANVAWMSCMAPAQTDGTKPLLAPYVGFDQVWFGQQMALKLIDYMNTTWKDVDKSEIGYIAVDYSLAGTLHDREIGAEQVWKDKGNSPDNFFVADTATVGPTMDGANTTVTAILSAEPQYTHWLISAMFDDAAMGAAAALDTMGLTDDACVVTVGGTSLQRQWDAGNQDAWRFAMFTPQTIYAEPIIGALYAFMSGQTTPEEIWPSWVDHSKTDKYARLLLPSYWMDHDNYQKLLEWSDVYAGSSEYNYDAAGIAKDAFNARMDIPDSYAG</sequence>
<dbReference type="InterPro" id="IPR050555">
    <property type="entry name" value="Bact_Solute-Bind_Prot2"/>
</dbReference>
<dbReference type="PANTHER" id="PTHR30036">
    <property type="entry name" value="D-XYLOSE-BINDING PERIPLASMIC PROTEIN"/>
    <property type="match status" value="1"/>
</dbReference>
<keyword evidence="6" id="KW-0762">Sugar transport</keyword>
<feature type="compositionally biased region" description="Low complexity" evidence="3">
    <location>
        <begin position="27"/>
        <end position="43"/>
    </location>
</feature>
<name>A0A1M5UJV4_9FIRM</name>
<dbReference type="RefSeq" id="WP_073076078.1">
    <property type="nucleotide sequence ID" value="NZ_FQXV01000001.1"/>
</dbReference>
<dbReference type="InterPro" id="IPR025997">
    <property type="entry name" value="SBP_2_dom"/>
</dbReference>